<feature type="transmembrane region" description="Helical" evidence="1">
    <location>
        <begin position="32"/>
        <end position="51"/>
    </location>
</feature>
<dbReference type="OrthoDB" id="81897at2"/>
<keyword evidence="1" id="KW-0472">Membrane</keyword>
<accession>A0A430FLS3</accession>
<dbReference type="RefSeq" id="WP_125979175.1">
    <property type="nucleotide sequence ID" value="NZ_QXGL01000001.1"/>
</dbReference>
<dbReference type="EMBL" id="QXGL01000001">
    <property type="protein sequence ID" value="RSX53865.1"/>
    <property type="molecule type" value="Genomic_DNA"/>
</dbReference>
<evidence type="ECO:0000313" key="3">
    <source>
        <dbReference type="Proteomes" id="UP000287533"/>
    </source>
</evidence>
<feature type="transmembrane region" description="Helical" evidence="1">
    <location>
        <begin position="176"/>
        <end position="195"/>
    </location>
</feature>
<reference evidence="2 3" key="1">
    <citation type="submission" date="2018-09" db="EMBL/GenBank/DDBJ databases">
        <title>Characterization of the phylogenetic diversity of five novel species belonging to the genus Bifidobacterium.</title>
        <authorList>
            <person name="Lugli G.A."/>
            <person name="Duranti S."/>
            <person name="Milani C."/>
        </authorList>
    </citation>
    <scope>NUCLEOTIDE SEQUENCE [LARGE SCALE GENOMIC DNA]</scope>
    <source>
        <strain evidence="2 3">2034B</strain>
    </source>
</reference>
<evidence type="ECO:0000313" key="2">
    <source>
        <dbReference type="EMBL" id="RSX53865.1"/>
    </source>
</evidence>
<keyword evidence="1" id="KW-1133">Transmembrane helix</keyword>
<dbReference type="AlphaFoldDB" id="A0A430FLS3"/>
<evidence type="ECO:0000256" key="1">
    <source>
        <dbReference type="SAM" id="Phobius"/>
    </source>
</evidence>
<feature type="transmembrane region" description="Helical" evidence="1">
    <location>
        <begin position="58"/>
        <end position="76"/>
    </location>
</feature>
<name>A0A430FLS3_9BIFI</name>
<proteinExistence type="predicted"/>
<dbReference type="Pfam" id="PF05857">
    <property type="entry name" value="TraX"/>
    <property type="match status" value="1"/>
</dbReference>
<comment type="caution">
    <text evidence="2">The sequence shown here is derived from an EMBL/GenBank/DDBJ whole genome shotgun (WGS) entry which is preliminary data.</text>
</comment>
<feature type="transmembrane region" description="Helical" evidence="1">
    <location>
        <begin position="228"/>
        <end position="252"/>
    </location>
</feature>
<feature type="transmembrane region" description="Helical" evidence="1">
    <location>
        <begin position="264"/>
        <end position="289"/>
    </location>
</feature>
<feature type="transmembrane region" description="Helical" evidence="1">
    <location>
        <begin position="82"/>
        <end position="101"/>
    </location>
</feature>
<dbReference type="Proteomes" id="UP000287533">
    <property type="component" value="Unassembled WGS sequence"/>
</dbReference>
<keyword evidence="3" id="KW-1185">Reference proteome</keyword>
<feature type="transmembrane region" description="Helical" evidence="1">
    <location>
        <begin position="135"/>
        <end position="164"/>
    </location>
</feature>
<dbReference type="InterPro" id="IPR008875">
    <property type="entry name" value="TraX"/>
</dbReference>
<feature type="transmembrane region" description="Helical" evidence="1">
    <location>
        <begin position="108"/>
        <end position="129"/>
    </location>
</feature>
<protein>
    <submittedName>
        <fullName evidence="2">TraX protein</fullName>
    </submittedName>
</protein>
<gene>
    <name evidence="2" type="ORF">D2E25_0171</name>
</gene>
<sequence>MTSFALKVMACVFMTIDHVGEFIPGMPIELRWIGRLAGPIFIFLVGWSCEFTHDRKRYLLRLYVASVAMSAIQGGLLISNNVFTNLFQTALIISLLSAPTVHRKTRNIALYIAYQVGLMVVLSVIDSIWSIPESFAYPLLAATGSIFNLEGGLFYVLLGVILWMTREHKIILSASYIGMVAAYALAYSSIGARFIQLVTGRLMGMSGGPSHLSFIFNGLLELFGIDPFSAGGGLLANYQWMMVFALPFMLLYDRRRGPGIKWFFYAYYPAHIVALYGIGALMGGTTLALG</sequence>
<organism evidence="2 3">
    <name type="scientific">Bifidobacterium goeldii</name>
    <dbReference type="NCBI Taxonomy" id="2306975"/>
    <lineage>
        <taxon>Bacteria</taxon>
        <taxon>Bacillati</taxon>
        <taxon>Actinomycetota</taxon>
        <taxon>Actinomycetes</taxon>
        <taxon>Bifidobacteriales</taxon>
        <taxon>Bifidobacteriaceae</taxon>
        <taxon>Bifidobacterium</taxon>
    </lineage>
</organism>
<keyword evidence="1" id="KW-0812">Transmembrane</keyword>